<keyword evidence="3" id="KW-0372">Hormone</keyword>
<dbReference type="OrthoDB" id="2251794at2759"/>
<feature type="signal peptide" evidence="5">
    <location>
        <begin position="1"/>
        <end position="17"/>
    </location>
</feature>
<accession>A0A1Y1ZFH3</accession>
<keyword evidence="4" id="KW-1015">Disulfide bond</keyword>
<comment type="similarity">
    <text evidence="1">Belongs to the stanniocalcin family.</text>
</comment>
<dbReference type="Proteomes" id="UP000193144">
    <property type="component" value="Unassembled WGS sequence"/>
</dbReference>
<name>A0A1Y1ZFH3_9PLEO</name>
<feature type="chain" id="PRO_5012146721" evidence="5">
    <location>
        <begin position="18"/>
        <end position="283"/>
    </location>
</feature>
<dbReference type="GO" id="GO:0005576">
    <property type="term" value="C:extracellular region"/>
    <property type="evidence" value="ECO:0007669"/>
    <property type="project" value="InterPro"/>
</dbReference>
<evidence type="ECO:0000256" key="4">
    <source>
        <dbReference type="ARBA" id="ARBA00023157"/>
    </source>
</evidence>
<gene>
    <name evidence="6" type="ORF">BCR34DRAFT_603170</name>
</gene>
<dbReference type="EMBL" id="MCFA01000092">
    <property type="protein sequence ID" value="ORY09022.1"/>
    <property type="molecule type" value="Genomic_DNA"/>
</dbReference>
<evidence type="ECO:0000256" key="2">
    <source>
        <dbReference type="ARBA" id="ARBA00011748"/>
    </source>
</evidence>
<evidence type="ECO:0000313" key="6">
    <source>
        <dbReference type="EMBL" id="ORY09022.1"/>
    </source>
</evidence>
<keyword evidence="7" id="KW-1185">Reference proteome</keyword>
<comment type="subunit">
    <text evidence="2">Homodimer; disulfide-linked.</text>
</comment>
<evidence type="ECO:0000313" key="7">
    <source>
        <dbReference type="Proteomes" id="UP000193144"/>
    </source>
</evidence>
<dbReference type="InterPro" id="IPR004978">
    <property type="entry name" value="Stanniocalcin"/>
</dbReference>
<dbReference type="PANTHER" id="PTHR11245:SF6">
    <property type="entry name" value="DUF19 DOMAIN-CONTAINING PROTEIN"/>
    <property type="match status" value="1"/>
</dbReference>
<evidence type="ECO:0000256" key="3">
    <source>
        <dbReference type="ARBA" id="ARBA00022702"/>
    </source>
</evidence>
<proteinExistence type="inferred from homology"/>
<sequence>MKISILLGVCVATLAAAANHQLPRSIGDYCDAPEGPGTCQKTSNCDGIAYPNNYCPHDPVDVQCCVPKKCSAPHTNSLCRHTAQGCPGGNFVSNLCPGDSSIKCCVQSAAASQPSCSNPAENTCTFYPNCLEKKLQCGATGYPLGYGLKYCNKFTAARKDLSSSGQAWITKTMLCLQRALVPYATGEKGGSCPNVKEFAFGTHPGCYVSSGVCALPPKDWEVIISTVSLKELFGSIDALKATLETGKDCVKFYEWLIERGVIKIVDKVEDAAKSIWHKITDWF</sequence>
<keyword evidence="5" id="KW-0732">Signal</keyword>
<evidence type="ECO:0000256" key="1">
    <source>
        <dbReference type="ARBA" id="ARBA00008693"/>
    </source>
</evidence>
<dbReference type="GO" id="GO:0006874">
    <property type="term" value="P:intracellular calcium ion homeostasis"/>
    <property type="evidence" value="ECO:0007669"/>
    <property type="project" value="TreeGrafter"/>
</dbReference>
<evidence type="ECO:0000256" key="5">
    <source>
        <dbReference type="SAM" id="SignalP"/>
    </source>
</evidence>
<protein>
    <submittedName>
        <fullName evidence="6">Uncharacterized protein</fullName>
    </submittedName>
</protein>
<dbReference type="AlphaFoldDB" id="A0A1Y1ZFH3"/>
<dbReference type="GO" id="GO:0005179">
    <property type="term" value="F:hormone activity"/>
    <property type="evidence" value="ECO:0007669"/>
    <property type="project" value="UniProtKB-KW"/>
</dbReference>
<reference evidence="6 7" key="1">
    <citation type="submission" date="2016-07" db="EMBL/GenBank/DDBJ databases">
        <title>Pervasive Adenine N6-methylation of Active Genes in Fungi.</title>
        <authorList>
            <consortium name="DOE Joint Genome Institute"/>
            <person name="Mondo S.J."/>
            <person name="Dannebaum R.O."/>
            <person name="Kuo R.C."/>
            <person name="Labutti K."/>
            <person name="Haridas S."/>
            <person name="Kuo A."/>
            <person name="Salamov A."/>
            <person name="Ahrendt S.R."/>
            <person name="Lipzen A."/>
            <person name="Sullivan W."/>
            <person name="Andreopoulos W.B."/>
            <person name="Clum A."/>
            <person name="Lindquist E."/>
            <person name="Daum C."/>
            <person name="Ramamoorthy G.K."/>
            <person name="Gryganskyi A."/>
            <person name="Culley D."/>
            <person name="Magnuson J.K."/>
            <person name="James T.Y."/>
            <person name="O'Malley M.A."/>
            <person name="Stajich J.E."/>
            <person name="Spatafora J.W."/>
            <person name="Visel A."/>
            <person name="Grigoriev I.V."/>
        </authorList>
    </citation>
    <scope>NUCLEOTIDE SEQUENCE [LARGE SCALE GENOMIC DNA]</scope>
    <source>
        <strain evidence="6 7">CBS 115471</strain>
    </source>
</reference>
<organism evidence="6 7">
    <name type="scientific">Clohesyomyces aquaticus</name>
    <dbReference type="NCBI Taxonomy" id="1231657"/>
    <lineage>
        <taxon>Eukaryota</taxon>
        <taxon>Fungi</taxon>
        <taxon>Dikarya</taxon>
        <taxon>Ascomycota</taxon>
        <taxon>Pezizomycotina</taxon>
        <taxon>Dothideomycetes</taxon>
        <taxon>Pleosporomycetidae</taxon>
        <taxon>Pleosporales</taxon>
        <taxon>Lindgomycetaceae</taxon>
        <taxon>Clohesyomyces</taxon>
    </lineage>
</organism>
<dbReference type="STRING" id="1231657.A0A1Y1ZFH3"/>
<dbReference type="PANTHER" id="PTHR11245">
    <property type="entry name" value="STANNIOCALCIN"/>
    <property type="match status" value="1"/>
</dbReference>
<comment type="caution">
    <text evidence="6">The sequence shown here is derived from an EMBL/GenBank/DDBJ whole genome shotgun (WGS) entry which is preliminary data.</text>
</comment>